<protein>
    <submittedName>
        <fullName evidence="2">Uncharacterized protein</fullName>
    </submittedName>
</protein>
<reference evidence="2 3" key="1">
    <citation type="journal article" date="2024" name="G3 (Bethesda)">
        <title>Genome assembly of Hibiscus sabdariffa L. provides insights into metabolisms of medicinal natural products.</title>
        <authorList>
            <person name="Kim T."/>
        </authorList>
    </citation>
    <scope>NUCLEOTIDE SEQUENCE [LARGE SCALE GENOMIC DNA]</scope>
    <source>
        <strain evidence="2">TK-2024</strain>
        <tissue evidence="2">Old leaves</tissue>
    </source>
</reference>
<accession>A0ABR2GH30</accession>
<comment type="caution">
    <text evidence="2">The sequence shown here is derived from an EMBL/GenBank/DDBJ whole genome shotgun (WGS) entry which is preliminary data.</text>
</comment>
<evidence type="ECO:0000313" key="2">
    <source>
        <dbReference type="EMBL" id="KAK8602229.1"/>
    </source>
</evidence>
<gene>
    <name evidence="2" type="ORF">V6N12_052043</name>
</gene>
<dbReference type="Proteomes" id="UP001472677">
    <property type="component" value="Unassembled WGS sequence"/>
</dbReference>
<organism evidence="2 3">
    <name type="scientific">Hibiscus sabdariffa</name>
    <name type="common">roselle</name>
    <dbReference type="NCBI Taxonomy" id="183260"/>
    <lineage>
        <taxon>Eukaryota</taxon>
        <taxon>Viridiplantae</taxon>
        <taxon>Streptophyta</taxon>
        <taxon>Embryophyta</taxon>
        <taxon>Tracheophyta</taxon>
        <taxon>Spermatophyta</taxon>
        <taxon>Magnoliopsida</taxon>
        <taxon>eudicotyledons</taxon>
        <taxon>Gunneridae</taxon>
        <taxon>Pentapetalae</taxon>
        <taxon>rosids</taxon>
        <taxon>malvids</taxon>
        <taxon>Malvales</taxon>
        <taxon>Malvaceae</taxon>
        <taxon>Malvoideae</taxon>
        <taxon>Hibiscus</taxon>
    </lineage>
</organism>
<keyword evidence="1" id="KW-0472">Membrane</keyword>
<evidence type="ECO:0000313" key="3">
    <source>
        <dbReference type="Proteomes" id="UP001472677"/>
    </source>
</evidence>
<keyword evidence="3" id="KW-1185">Reference proteome</keyword>
<keyword evidence="1" id="KW-0812">Transmembrane</keyword>
<sequence>MKNQPKLCHFSNMDGAGSGPGGSTTPLTAVQLHVPLLESIRARLRHGPYRSALKTRNGHMHRGRSNSKPGRKPNTFLSYRCAYRENCWLSVFSLSAVFALIILSSTSNTFQHVSHVMQL</sequence>
<feature type="transmembrane region" description="Helical" evidence="1">
    <location>
        <begin position="87"/>
        <end position="107"/>
    </location>
</feature>
<proteinExistence type="predicted"/>
<name>A0ABR2GH30_9ROSI</name>
<evidence type="ECO:0000256" key="1">
    <source>
        <dbReference type="SAM" id="Phobius"/>
    </source>
</evidence>
<keyword evidence="1" id="KW-1133">Transmembrane helix</keyword>
<dbReference type="EMBL" id="JBBPBM010000001">
    <property type="protein sequence ID" value="KAK8602229.1"/>
    <property type="molecule type" value="Genomic_DNA"/>
</dbReference>